<protein>
    <submittedName>
        <fullName evidence="1">Unannotated protein</fullName>
    </submittedName>
</protein>
<dbReference type="PANTHER" id="PTHR40202">
    <property type="match status" value="1"/>
</dbReference>
<evidence type="ECO:0000313" key="1">
    <source>
        <dbReference type="EMBL" id="CAB4568800.1"/>
    </source>
</evidence>
<dbReference type="EMBL" id="CAEZTI010000159">
    <property type="protein sequence ID" value="CAB4568800.1"/>
    <property type="molecule type" value="Genomic_DNA"/>
</dbReference>
<sequence>MVQRATFKSFEESTKEEWANIMVCIQDTQAMVADRVIEQLKMLELDQGGFPVNRLEHCLQTATRAEKDGRDAEYIMCSLIHDIGDNLAPFNHPDIAAGILKPFVSEANWWMVKHHGIFQGYYFWDYIGLDKNAREQFRGNEYFEYTEEFCAKYDSPAFDEDYKSAPLSHFEPMIRDMFKPKGR</sequence>
<dbReference type="AlphaFoldDB" id="A0A6J6DX78"/>
<accession>A0A6J6DX78</accession>
<name>A0A6J6DX78_9ZZZZ</name>
<organism evidence="1">
    <name type="scientific">freshwater metagenome</name>
    <dbReference type="NCBI Taxonomy" id="449393"/>
    <lineage>
        <taxon>unclassified sequences</taxon>
        <taxon>metagenomes</taxon>
        <taxon>ecological metagenomes</taxon>
    </lineage>
</organism>
<dbReference type="SUPFAM" id="SSF109604">
    <property type="entry name" value="HD-domain/PDEase-like"/>
    <property type="match status" value="1"/>
</dbReference>
<reference evidence="1" key="1">
    <citation type="submission" date="2020-05" db="EMBL/GenBank/DDBJ databases">
        <authorList>
            <person name="Chiriac C."/>
            <person name="Salcher M."/>
            <person name="Ghai R."/>
            <person name="Kavagutti S V."/>
        </authorList>
    </citation>
    <scope>NUCLEOTIDE SEQUENCE</scope>
</reference>
<dbReference type="PANTHER" id="PTHR40202:SF1">
    <property type="entry name" value="HD DOMAIN-CONTAINING PROTEIN"/>
    <property type="match status" value="1"/>
</dbReference>
<gene>
    <name evidence="1" type="ORF">UFOPK1619_00807</name>
</gene>
<proteinExistence type="predicted"/>
<dbReference type="InterPro" id="IPR052567">
    <property type="entry name" value="OP_Dioxygenase"/>
</dbReference>
<dbReference type="Gene3D" id="1.10.3210.10">
    <property type="entry name" value="Hypothetical protein af1432"/>
    <property type="match status" value="1"/>
</dbReference>